<dbReference type="GO" id="GO:0000160">
    <property type="term" value="P:phosphorelay signal transduction system"/>
    <property type="evidence" value="ECO:0007669"/>
    <property type="project" value="InterPro"/>
</dbReference>
<dbReference type="Gene3D" id="1.10.10.60">
    <property type="entry name" value="Homeodomain-like"/>
    <property type="match status" value="2"/>
</dbReference>
<dbReference type="SUPFAM" id="SSF46689">
    <property type="entry name" value="Homeodomain-like"/>
    <property type="match status" value="2"/>
</dbReference>
<feature type="domain" description="HTH araC/xylS-type" evidence="5">
    <location>
        <begin position="387"/>
        <end position="485"/>
    </location>
</feature>
<dbReference type="InterPro" id="IPR018062">
    <property type="entry name" value="HTH_AraC-typ_CS"/>
</dbReference>
<comment type="caution">
    <text evidence="7">The sequence shown here is derived from an EMBL/GenBank/DDBJ whole genome shotgun (WGS) entry which is preliminary data.</text>
</comment>
<evidence type="ECO:0000256" key="4">
    <source>
        <dbReference type="PROSITE-ProRule" id="PRU00169"/>
    </source>
</evidence>
<proteinExistence type="predicted"/>
<keyword evidence="2" id="KW-0238">DNA-binding</keyword>
<dbReference type="InterPro" id="IPR018060">
    <property type="entry name" value="HTH_AraC"/>
</dbReference>
<dbReference type="InterPro" id="IPR011006">
    <property type="entry name" value="CheY-like_superfamily"/>
</dbReference>
<sequence length="486" mass="55505">MGIVYNKGGGNMYKAIVVDDEKWIVEGIKAGVNWGKYGFEVIGQADNGLDALQLIKTLHPDLVLTDIKMPEMNGLELIKNGRVASPETLFVVLSGHAEFAYAQRALNYGTFGYCLKPFEIEEIHSMLARVAESLEEKLKASSPSFSVDMYEAICSGNTVRMNQLLVDYEMPLHHKSQITPIVVQGADLVSASQDVKQLSFFMNHRRQGYLVRNEHKEAFLHKWSLAHPSGSFSTGVGYPISDVAELEASLEAASLAAYGIFTTGKTGIYRATHQTSGPINETIKQINYALDHKDRIQFVEILESSRDLFHNLTFTIKDAYLIYTAAMYLFFREGNQMNSRFFEGYEQMYTHYGNVDVMIDEMIKETHGHFTEEVSAYVVKVAHKKVKEIVFHLHENFTQEITIQGLASKFYLSPNYLCQLFKKEVGETIVEYVSRLRIEYACKLLKETDYTIQQVGEKCGFQDYFYFTRIFKRYNKITPTQYRVTK</sequence>
<keyword evidence="8" id="KW-1185">Reference proteome</keyword>
<dbReference type="InterPro" id="IPR009057">
    <property type="entry name" value="Homeodomain-like_sf"/>
</dbReference>
<dbReference type="PROSITE" id="PS50110">
    <property type="entry name" value="RESPONSE_REGULATORY"/>
    <property type="match status" value="1"/>
</dbReference>
<dbReference type="SMART" id="SM00342">
    <property type="entry name" value="HTH_ARAC"/>
    <property type="match status" value="1"/>
</dbReference>
<keyword evidence="1" id="KW-0805">Transcription regulation</keyword>
<dbReference type="GO" id="GO:0043565">
    <property type="term" value="F:sequence-specific DNA binding"/>
    <property type="evidence" value="ECO:0007669"/>
    <property type="project" value="InterPro"/>
</dbReference>
<dbReference type="AlphaFoldDB" id="A0A433XX48"/>
<dbReference type="Proteomes" id="UP000279446">
    <property type="component" value="Unassembled WGS sequence"/>
</dbReference>
<evidence type="ECO:0000256" key="1">
    <source>
        <dbReference type="ARBA" id="ARBA00023015"/>
    </source>
</evidence>
<dbReference type="PANTHER" id="PTHR43280">
    <property type="entry name" value="ARAC-FAMILY TRANSCRIPTIONAL REGULATOR"/>
    <property type="match status" value="1"/>
</dbReference>
<gene>
    <name evidence="7" type="ORF">EJP82_26390</name>
</gene>
<dbReference type="Pfam" id="PF00072">
    <property type="entry name" value="Response_reg"/>
    <property type="match status" value="1"/>
</dbReference>
<reference evidence="7 8" key="1">
    <citation type="submission" date="2018-12" db="EMBL/GenBank/DDBJ databases">
        <authorList>
            <person name="Sun L."/>
            <person name="Chen Z."/>
        </authorList>
    </citation>
    <scope>NUCLEOTIDE SEQUENCE [LARGE SCALE GENOMIC DNA]</scope>
    <source>
        <strain evidence="7 8">DSM 15890</strain>
    </source>
</reference>
<organism evidence="7 8">
    <name type="scientific">Paenibacillus anaericanus</name>
    <dbReference type="NCBI Taxonomy" id="170367"/>
    <lineage>
        <taxon>Bacteria</taxon>
        <taxon>Bacillati</taxon>
        <taxon>Bacillota</taxon>
        <taxon>Bacilli</taxon>
        <taxon>Bacillales</taxon>
        <taxon>Paenibacillaceae</taxon>
        <taxon>Paenibacillus</taxon>
    </lineage>
</organism>
<dbReference type="Pfam" id="PF12833">
    <property type="entry name" value="HTH_18"/>
    <property type="match status" value="1"/>
</dbReference>
<dbReference type="Gene3D" id="3.40.50.2300">
    <property type="match status" value="1"/>
</dbReference>
<feature type="modified residue" description="4-aspartylphosphate" evidence="4">
    <location>
        <position position="66"/>
    </location>
</feature>
<evidence type="ECO:0000259" key="6">
    <source>
        <dbReference type="PROSITE" id="PS50110"/>
    </source>
</evidence>
<dbReference type="PROSITE" id="PS01124">
    <property type="entry name" value="HTH_ARAC_FAMILY_2"/>
    <property type="match status" value="1"/>
</dbReference>
<evidence type="ECO:0000313" key="8">
    <source>
        <dbReference type="Proteomes" id="UP000279446"/>
    </source>
</evidence>
<dbReference type="EMBL" id="RZNY01000048">
    <property type="protein sequence ID" value="RUT39319.1"/>
    <property type="molecule type" value="Genomic_DNA"/>
</dbReference>
<evidence type="ECO:0000256" key="3">
    <source>
        <dbReference type="ARBA" id="ARBA00023163"/>
    </source>
</evidence>
<dbReference type="PROSITE" id="PS00041">
    <property type="entry name" value="HTH_ARAC_FAMILY_1"/>
    <property type="match status" value="1"/>
</dbReference>
<protein>
    <submittedName>
        <fullName evidence="7">Response regulator</fullName>
    </submittedName>
</protein>
<feature type="domain" description="Response regulatory" evidence="6">
    <location>
        <begin position="14"/>
        <end position="131"/>
    </location>
</feature>
<accession>A0A433XX48</accession>
<dbReference type="SUPFAM" id="SSF52172">
    <property type="entry name" value="CheY-like"/>
    <property type="match status" value="1"/>
</dbReference>
<name>A0A433XX48_9BACL</name>
<keyword evidence="3" id="KW-0804">Transcription</keyword>
<evidence type="ECO:0000313" key="7">
    <source>
        <dbReference type="EMBL" id="RUT39319.1"/>
    </source>
</evidence>
<dbReference type="GO" id="GO:0003700">
    <property type="term" value="F:DNA-binding transcription factor activity"/>
    <property type="evidence" value="ECO:0007669"/>
    <property type="project" value="InterPro"/>
</dbReference>
<evidence type="ECO:0000256" key="2">
    <source>
        <dbReference type="ARBA" id="ARBA00023125"/>
    </source>
</evidence>
<dbReference type="PANTHER" id="PTHR43280:SF2">
    <property type="entry name" value="HTH-TYPE TRANSCRIPTIONAL REGULATOR EXSA"/>
    <property type="match status" value="1"/>
</dbReference>
<dbReference type="SMART" id="SM00448">
    <property type="entry name" value="REC"/>
    <property type="match status" value="1"/>
</dbReference>
<dbReference type="OrthoDB" id="342399at2"/>
<evidence type="ECO:0000259" key="5">
    <source>
        <dbReference type="PROSITE" id="PS01124"/>
    </source>
</evidence>
<dbReference type="CDD" id="cd17536">
    <property type="entry name" value="REC_YesN-like"/>
    <property type="match status" value="1"/>
</dbReference>
<dbReference type="InterPro" id="IPR001789">
    <property type="entry name" value="Sig_transdc_resp-reg_receiver"/>
</dbReference>
<keyword evidence="4" id="KW-0597">Phosphoprotein</keyword>